<dbReference type="PANTHER" id="PTHR31061">
    <property type="entry name" value="LD22376P"/>
    <property type="match status" value="1"/>
</dbReference>
<dbReference type="Pfam" id="PF07786">
    <property type="entry name" value="HGSNAT_cat"/>
    <property type="match status" value="1"/>
</dbReference>
<keyword evidence="4" id="KW-1185">Reference proteome</keyword>
<evidence type="ECO:0000313" key="3">
    <source>
        <dbReference type="EMBL" id="RDV15059.1"/>
    </source>
</evidence>
<evidence type="ECO:0000313" key="4">
    <source>
        <dbReference type="Proteomes" id="UP000256708"/>
    </source>
</evidence>
<keyword evidence="1" id="KW-0812">Transmembrane</keyword>
<evidence type="ECO:0000256" key="1">
    <source>
        <dbReference type="SAM" id="Phobius"/>
    </source>
</evidence>
<comment type="caution">
    <text evidence="3">The sequence shown here is derived from an EMBL/GenBank/DDBJ whole genome shotgun (WGS) entry which is preliminary data.</text>
</comment>
<evidence type="ECO:0000259" key="2">
    <source>
        <dbReference type="Pfam" id="PF07786"/>
    </source>
</evidence>
<feature type="transmembrane region" description="Helical" evidence="1">
    <location>
        <begin position="251"/>
        <end position="271"/>
    </location>
</feature>
<feature type="transmembrane region" description="Helical" evidence="1">
    <location>
        <begin position="363"/>
        <end position="382"/>
    </location>
</feature>
<dbReference type="Proteomes" id="UP000256708">
    <property type="component" value="Unassembled WGS sequence"/>
</dbReference>
<dbReference type="PANTHER" id="PTHR31061:SF24">
    <property type="entry name" value="LD22376P"/>
    <property type="match status" value="1"/>
</dbReference>
<feature type="transmembrane region" description="Helical" evidence="1">
    <location>
        <begin position="220"/>
        <end position="239"/>
    </location>
</feature>
<feature type="transmembrane region" description="Helical" evidence="1">
    <location>
        <begin position="163"/>
        <end position="181"/>
    </location>
</feature>
<name>A0A3D8LC93_9BACT</name>
<accession>A0A3D8LC93</accession>
<feature type="transmembrane region" description="Helical" evidence="1">
    <location>
        <begin position="59"/>
        <end position="82"/>
    </location>
</feature>
<dbReference type="AlphaFoldDB" id="A0A3D8LC93"/>
<keyword evidence="1" id="KW-1133">Transmembrane helix</keyword>
<dbReference type="RefSeq" id="WP_115565474.1">
    <property type="nucleotide sequence ID" value="NZ_QRGR01000010.1"/>
</dbReference>
<dbReference type="EMBL" id="QRGR01000010">
    <property type="protein sequence ID" value="RDV15059.1"/>
    <property type="molecule type" value="Genomic_DNA"/>
</dbReference>
<feature type="transmembrane region" description="Helical" evidence="1">
    <location>
        <begin position="140"/>
        <end position="158"/>
    </location>
</feature>
<feature type="transmembrane region" description="Helical" evidence="1">
    <location>
        <begin position="29"/>
        <end position="47"/>
    </location>
</feature>
<protein>
    <submittedName>
        <fullName evidence="3">DUF1624 domain-containing protein</fullName>
    </submittedName>
</protein>
<keyword evidence="1" id="KW-0472">Membrane</keyword>
<gene>
    <name evidence="3" type="ORF">DXT99_10305</name>
</gene>
<sequence length="391" mass="44378">MTKLFTASTVADNGLLKETTRQRYLSLDVLRGMTIALMIVVNTPGSWQSIYAPFRHAAWHGFTVTDLVFPTFLFVVGNAMSFSMRKFEREEDSVFLKKVFKRTVLIFLLGLLLNTFPFVTRNAADELALIDFSSIRIMGVLQRIALCYGLAALVVHYFKVKGAIIFSAIALLSYWAIMYFFGNQPDPYSLEGNAALKFDRLLLPAENLYKGYGIPFDPEGLLSTLPAVVNVIAGFLAGLYIQRQGNNMGTVFKLALSAAAFIVVALAWDIFFPINKPIWTSSYVVYTVGLDLLILSVLMLVIEVANYKWWTYFFEVFGRNPLFIYILSGVLVRLMGLIRVDGQSLYGWVYNNLYLTWLSDNNASLLFAVSYMLLLWCIGYWMDKKRVYIKV</sequence>
<feature type="transmembrane region" description="Helical" evidence="1">
    <location>
        <begin position="322"/>
        <end position="340"/>
    </location>
</feature>
<reference evidence="4" key="1">
    <citation type="submission" date="2018-08" db="EMBL/GenBank/DDBJ databases">
        <authorList>
            <person name="Liu Z.-W."/>
            <person name="Du Z.-J."/>
        </authorList>
    </citation>
    <scope>NUCLEOTIDE SEQUENCE [LARGE SCALE GENOMIC DNA]</scope>
    <source>
        <strain evidence="4">H4X</strain>
    </source>
</reference>
<dbReference type="OrthoDB" id="9788724at2"/>
<feature type="transmembrane region" description="Helical" evidence="1">
    <location>
        <begin position="103"/>
        <end position="120"/>
    </location>
</feature>
<feature type="domain" description="Heparan-alpha-glucosaminide N-acetyltransferase catalytic" evidence="2">
    <location>
        <begin position="23"/>
        <end position="182"/>
    </location>
</feature>
<proteinExistence type="predicted"/>
<organism evidence="3 4">
    <name type="scientific">Pontibacter diazotrophicus</name>
    <dbReference type="NCBI Taxonomy" id="1400979"/>
    <lineage>
        <taxon>Bacteria</taxon>
        <taxon>Pseudomonadati</taxon>
        <taxon>Bacteroidota</taxon>
        <taxon>Cytophagia</taxon>
        <taxon>Cytophagales</taxon>
        <taxon>Hymenobacteraceae</taxon>
        <taxon>Pontibacter</taxon>
    </lineage>
</organism>
<dbReference type="InterPro" id="IPR012429">
    <property type="entry name" value="HGSNAT_cat"/>
</dbReference>
<feature type="transmembrane region" description="Helical" evidence="1">
    <location>
        <begin position="283"/>
        <end position="302"/>
    </location>
</feature>